<feature type="domain" description="Methyl-accepting transducer" evidence="6">
    <location>
        <begin position="399"/>
        <end position="614"/>
    </location>
</feature>
<dbReference type="GO" id="GO:0006935">
    <property type="term" value="P:chemotaxis"/>
    <property type="evidence" value="ECO:0007669"/>
    <property type="project" value="UniProtKB-KW"/>
</dbReference>
<dbReference type="InterPro" id="IPR029150">
    <property type="entry name" value="dCache_3"/>
</dbReference>
<dbReference type="CDD" id="cd11386">
    <property type="entry name" value="MCP_signal"/>
    <property type="match status" value="1"/>
</dbReference>
<dbReference type="Pfam" id="PF14827">
    <property type="entry name" value="dCache_3"/>
    <property type="match status" value="1"/>
</dbReference>
<dbReference type="GO" id="GO:0005886">
    <property type="term" value="C:plasma membrane"/>
    <property type="evidence" value="ECO:0007669"/>
    <property type="project" value="TreeGrafter"/>
</dbReference>
<protein>
    <submittedName>
        <fullName evidence="8">HAMP domain-containing protein</fullName>
    </submittedName>
</protein>
<dbReference type="InterPro" id="IPR004089">
    <property type="entry name" value="MCPsignal_dom"/>
</dbReference>
<dbReference type="SUPFAM" id="SSF103190">
    <property type="entry name" value="Sensory domain-like"/>
    <property type="match status" value="1"/>
</dbReference>
<comment type="caution">
    <text evidence="8">The sequence shown here is derived from an EMBL/GenBank/DDBJ whole genome shotgun (WGS) entry which is preliminary data.</text>
</comment>
<evidence type="ECO:0000256" key="5">
    <source>
        <dbReference type="SAM" id="Phobius"/>
    </source>
</evidence>
<dbReference type="EMBL" id="WODC01000006">
    <property type="protein sequence ID" value="MUM78094.1"/>
    <property type="molecule type" value="Genomic_DNA"/>
</dbReference>
<evidence type="ECO:0000259" key="7">
    <source>
        <dbReference type="PROSITE" id="PS50885"/>
    </source>
</evidence>
<dbReference type="InterPro" id="IPR003660">
    <property type="entry name" value="HAMP_dom"/>
</dbReference>
<keyword evidence="5" id="KW-0472">Membrane</keyword>
<dbReference type="InterPro" id="IPR029151">
    <property type="entry name" value="Sensor-like_sf"/>
</dbReference>
<comment type="similarity">
    <text evidence="2">Belongs to the methyl-accepting chemotaxis (MCP) protein family.</text>
</comment>
<feature type="region of interest" description="Disordered" evidence="4">
    <location>
        <begin position="639"/>
        <end position="670"/>
    </location>
</feature>
<dbReference type="GO" id="GO:0004888">
    <property type="term" value="F:transmembrane signaling receptor activity"/>
    <property type="evidence" value="ECO:0007669"/>
    <property type="project" value="TreeGrafter"/>
</dbReference>
<dbReference type="Gene3D" id="1.10.287.950">
    <property type="entry name" value="Methyl-accepting chemotaxis protein"/>
    <property type="match status" value="1"/>
</dbReference>
<name>A0A7K1KPS9_9BACT</name>
<accession>A0A7K1KPS9</accession>
<feature type="transmembrane region" description="Helical" evidence="5">
    <location>
        <begin position="317"/>
        <end position="340"/>
    </location>
</feature>
<dbReference type="SMART" id="SM00283">
    <property type="entry name" value="MA"/>
    <property type="match status" value="1"/>
</dbReference>
<dbReference type="SUPFAM" id="SSF58104">
    <property type="entry name" value="Methyl-accepting chemotaxis protein (MCP) signaling domain"/>
    <property type="match status" value="1"/>
</dbReference>
<evidence type="ECO:0000259" key="6">
    <source>
        <dbReference type="PROSITE" id="PS50111"/>
    </source>
</evidence>
<organism evidence="8 9">
    <name type="scientific">Pseudodesulfovibrio alkaliphilus</name>
    <dbReference type="NCBI Taxonomy" id="2661613"/>
    <lineage>
        <taxon>Bacteria</taxon>
        <taxon>Pseudomonadati</taxon>
        <taxon>Thermodesulfobacteriota</taxon>
        <taxon>Desulfovibrionia</taxon>
        <taxon>Desulfovibrionales</taxon>
        <taxon>Desulfovibrionaceae</taxon>
    </lineage>
</organism>
<reference evidence="8 9" key="1">
    <citation type="submission" date="2019-11" db="EMBL/GenBank/DDBJ databases">
        <title>Pseudodesulfovibrio alkaliphilus, sp. nov., an alkaliphilic sulfate-reducing bacteria from mud volcano of Taman peninsula, Russia.</title>
        <authorList>
            <person name="Frolova A."/>
            <person name="Merkel A.Y."/>
            <person name="Slobodkin A.I."/>
        </authorList>
    </citation>
    <scope>NUCLEOTIDE SEQUENCE [LARGE SCALE GENOMIC DNA]</scope>
    <source>
        <strain evidence="8 9">F-1</strain>
    </source>
</reference>
<gene>
    <name evidence="8" type="ORF">GKC30_10645</name>
</gene>
<dbReference type="PANTHER" id="PTHR43531">
    <property type="entry name" value="PROTEIN ICFG"/>
    <property type="match status" value="1"/>
</dbReference>
<dbReference type="Pfam" id="PF00672">
    <property type="entry name" value="HAMP"/>
    <property type="match status" value="1"/>
</dbReference>
<dbReference type="PANTHER" id="PTHR43531:SF11">
    <property type="entry name" value="METHYL-ACCEPTING CHEMOTAXIS PROTEIN 3"/>
    <property type="match status" value="1"/>
</dbReference>
<dbReference type="PROSITE" id="PS50885">
    <property type="entry name" value="HAMP"/>
    <property type="match status" value="1"/>
</dbReference>
<keyword evidence="3" id="KW-0807">Transducer</keyword>
<evidence type="ECO:0000256" key="3">
    <source>
        <dbReference type="PROSITE-ProRule" id="PRU00284"/>
    </source>
</evidence>
<dbReference type="AlphaFoldDB" id="A0A7K1KPS9"/>
<keyword evidence="9" id="KW-1185">Reference proteome</keyword>
<keyword evidence="1" id="KW-0145">Chemotaxis</keyword>
<dbReference type="Pfam" id="PF00015">
    <property type="entry name" value="MCPsignal"/>
    <property type="match status" value="1"/>
</dbReference>
<evidence type="ECO:0000313" key="9">
    <source>
        <dbReference type="Proteomes" id="UP000461162"/>
    </source>
</evidence>
<dbReference type="RefSeq" id="WP_155934706.1">
    <property type="nucleotide sequence ID" value="NZ_WODC01000006.1"/>
</dbReference>
<feature type="domain" description="HAMP" evidence="7">
    <location>
        <begin position="342"/>
        <end position="394"/>
    </location>
</feature>
<proteinExistence type="inferred from homology"/>
<dbReference type="CDD" id="cd06225">
    <property type="entry name" value="HAMP"/>
    <property type="match status" value="1"/>
</dbReference>
<dbReference type="PROSITE" id="PS50111">
    <property type="entry name" value="CHEMOTAXIS_TRANSDUC_2"/>
    <property type="match status" value="1"/>
</dbReference>
<sequence>MGIRAKILTPLLVVALVMVIGGYLTLNSQFQRLEESFVSLIVQAKVDEARQSILRISGSALEQAALFSRMQAVVDAYTVANQGNMDDENDPMGQKAREMLRGSLSSVMKGYEATMGSKFQLHFHLPTNRSLARMWREKQVRRDGQWMDVSDDLSSFRNTVIDVNRNRKAVLGIEPGRGGFTIRGLAPVTGPDETHLGSVEVLIDFDGILRGMESSGNMHTLLYMESELLPITTMLRDPAKNPVRDNRFVLIYGQDNTEARELVTSDLLLRGSAATVITVQGDKALGAFPVQDYRGAVIGTIVMAMDISHQQAMVATVMWIIGAILLVVVVSPILIVLWVLQKSVMEPIRECASIASRISQGDLGEIDCQDRRDEMGIILTAMKEMREKLTDTIRDVQEITTDVADGCRQFATASETVSQGATEQAAGIEEISASMEQISSSIQQTAEIAHKTEKVATTAAHNAETGGKAVARTLEAMKKIADEIGIIEEIARQTNLLALNAAIEAARAGEAGKGFAVVAAEVRKLAERSGGAASGISELSSSSVTVAEEAAELLRKMVPDIQSTAELIHEISAATSEQNAGVAQVSKALQESDLQVQQNASTSEQMASTATHLFSRSQDLKTSISFFRLEDAIRACGQSPKIAPARSLPAAQGTETKGSQTDKTDEFERF</sequence>
<dbReference type="InterPro" id="IPR051310">
    <property type="entry name" value="MCP_chemotaxis"/>
</dbReference>
<evidence type="ECO:0000313" key="8">
    <source>
        <dbReference type="EMBL" id="MUM78094.1"/>
    </source>
</evidence>
<feature type="compositionally biased region" description="Basic and acidic residues" evidence="4">
    <location>
        <begin position="660"/>
        <end position="670"/>
    </location>
</feature>
<dbReference type="SMART" id="SM00304">
    <property type="entry name" value="HAMP"/>
    <property type="match status" value="1"/>
</dbReference>
<feature type="transmembrane region" description="Helical" evidence="5">
    <location>
        <begin position="7"/>
        <end position="26"/>
    </location>
</feature>
<evidence type="ECO:0000256" key="2">
    <source>
        <dbReference type="ARBA" id="ARBA00029447"/>
    </source>
</evidence>
<dbReference type="GO" id="GO:0007165">
    <property type="term" value="P:signal transduction"/>
    <property type="evidence" value="ECO:0007669"/>
    <property type="project" value="UniProtKB-KW"/>
</dbReference>
<evidence type="ECO:0000256" key="4">
    <source>
        <dbReference type="SAM" id="MobiDB-lite"/>
    </source>
</evidence>
<evidence type="ECO:0000256" key="1">
    <source>
        <dbReference type="ARBA" id="ARBA00022500"/>
    </source>
</evidence>
<keyword evidence="5" id="KW-0812">Transmembrane</keyword>
<dbReference type="Proteomes" id="UP000461162">
    <property type="component" value="Unassembled WGS sequence"/>
</dbReference>
<keyword evidence="5" id="KW-1133">Transmembrane helix</keyword>